<accession>A0ABX8QY95</accession>
<name>A0ABX8QY95_9ACTN</name>
<dbReference type="EMBL" id="CP059572">
    <property type="protein sequence ID" value="QXJ22672.1"/>
    <property type="molecule type" value="Genomic_DNA"/>
</dbReference>
<dbReference type="Proteomes" id="UP001049518">
    <property type="component" value="Chromosome"/>
</dbReference>
<feature type="region of interest" description="Disordered" evidence="1">
    <location>
        <begin position="37"/>
        <end position="64"/>
    </location>
</feature>
<reference evidence="2" key="1">
    <citation type="submission" date="2020-07" db="EMBL/GenBank/DDBJ databases">
        <authorList>
            <person name="Tarantini F.S."/>
            <person name="Hong K.W."/>
            <person name="Chan K.G."/>
        </authorList>
    </citation>
    <scope>NUCLEOTIDE SEQUENCE</scope>
    <source>
        <strain evidence="2">32-07</strain>
    </source>
</reference>
<evidence type="ECO:0000313" key="2">
    <source>
        <dbReference type="EMBL" id="QXJ22672.1"/>
    </source>
</evidence>
<gene>
    <name evidence="2" type="ORF">AGRA3207_003715</name>
</gene>
<keyword evidence="3" id="KW-1185">Reference proteome</keyword>
<organism evidence="2 3">
    <name type="scientific">Actinomadura graeca</name>
    <dbReference type="NCBI Taxonomy" id="2750812"/>
    <lineage>
        <taxon>Bacteria</taxon>
        <taxon>Bacillati</taxon>
        <taxon>Actinomycetota</taxon>
        <taxon>Actinomycetes</taxon>
        <taxon>Streptosporangiales</taxon>
        <taxon>Thermomonosporaceae</taxon>
        <taxon>Actinomadura</taxon>
    </lineage>
</organism>
<dbReference type="RefSeq" id="WP_231336001.1">
    <property type="nucleotide sequence ID" value="NZ_CP059572.1"/>
</dbReference>
<evidence type="ECO:0000313" key="3">
    <source>
        <dbReference type="Proteomes" id="UP001049518"/>
    </source>
</evidence>
<proteinExistence type="predicted"/>
<protein>
    <submittedName>
        <fullName evidence="2">Uncharacterized protein</fullName>
    </submittedName>
</protein>
<sequence>MPVPPSALARLRPARRRPVPVRVARRFVTRPTCDLLGEPADLGVPEGPDGPGESAGPAWAGRRRRSSWAWTLYSRWEWVTATARAERVLRRSRPPWR</sequence>
<evidence type="ECO:0000256" key="1">
    <source>
        <dbReference type="SAM" id="MobiDB-lite"/>
    </source>
</evidence>